<accession>A0A0B2ABR7</accession>
<protein>
    <recommendedName>
        <fullName evidence="3">SAF domain-containing protein</fullName>
    </recommendedName>
</protein>
<gene>
    <name evidence="1" type="ORF">LK10_19185</name>
</gene>
<dbReference type="RefSeq" id="WP_043127427.1">
    <property type="nucleotide sequence ID" value="NZ_JTDL01000149.1"/>
</dbReference>
<proteinExistence type="predicted"/>
<dbReference type="CDD" id="cd11614">
    <property type="entry name" value="SAF_CpaB_FlgA_like"/>
    <property type="match status" value="1"/>
</dbReference>
<comment type="caution">
    <text evidence="1">The sequence shown here is derived from an EMBL/GenBank/DDBJ whole genome shotgun (WGS) entry which is preliminary data.</text>
</comment>
<dbReference type="EMBL" id="JTDL01000149">
    <property type="protein sequence ID" value="KHL00654.1"/>
    <property type="molecule type" value="Genomic_DNA"/>
</dbReference>
<reference evidence="1 2" key="1">
    <citation type="submission" date="2014-09" db="EMBL/GenBank/DDBJ databases">
        <title>Genome sequence of Sinomonas sp. MUSC 117.</title>
        <authorList>
            <person name="Lee L.-H."/>
        </authorList>
    </citation>
    <scope>NUCLEOTIDE SEQUENCE [LARGE SCALE GENOMIC DNA]</scope>
    <source>
        <strain evidence="1 2">MUSC 117</strain>
    </source>
</reference>
<evidence type="ECO:0000313" key="1">
    <source>
        <dbReference type="EMBL" id="KHL00654.1"/>
    </source>
</evidence>
<evidence type="ECO:0008006" key="3">
    <source>
        <dbReference type="Google" id="ProtNLM"/>
    </source>
</evidence>
<dbReference type="OrthoDB" id="5192391at2"/>
<name>A0A0B2ABR7_9MICC</name>
<keyword evidence="2" id="KW-1185">Reference proteome</keyword>
<organism evidence="1 2">
    <name type="scientific">Sinomonas humi</name>
    <dbReference type="NCBI Taxonomy" id="1338436"/>
    <lineage>
        <taxon>Bacteria</taxon>
        <taxon>Bacillati</taxon>
        <taxon>Actinomycetota</taxon>
        <taxon>Actinomycetes</taxon>
        <taxon>Micrococcales</taxon>
        <taxon>Micrococcaceae</taxon>
        <taxon>Sinomonas</taxon>
    </lineage>
</organism>
<dbReference type="STRING" id="1338436.LK10_19185"/>
<dbReference type="AlphaFoldDB" id="A0A0B2ABR7"/>
<evidence type="ECO:0000313" key="2">
    <source>
        <dbReference type="Proteomes" id="UP000030982"/>
    </source>
</evidence>
<sequence length="214" mass="22184">MNAAGTPSSGLRLRRPSWKDPRLLLGVLLVLASMAGVVGLVKAAETSIVVYAAKDDIPVGQSVSLELLMPVEVKLGAVASRYLTEGSVQTGRVAVQRVSKGDLVPASSLGSADSLGRSPVSISLQEPLPAEAVAGTRVDIWIALPDGRNGFAEPRLIIPAAEIAHVQTAASGLGGPRETLVHVLVEAEKLPQLLGAQANKAKVSVVWNPSGRAR</sequence>
<dbReference type="Proteomes" id="UP000030982">
    <property type="component" value="Unassembled WGS sequence"/>
</dbReference>